<dbReference type="SUPFAM" id="SSF53613">
    <property type="entry name" value="Ribokinase-like"/>
    <property type="match status" value="1"/>
</dbReference>
<dbReference type="AlphaFoldDB" id="A0A1H5EDY5"/>
<dbReference type="STRING" id="648782.SAMN04488554_0986"/>
<keyword evidence="5" id="KW-1185">Reference proteome</keyword>
<keyword evidence="1" id="KW-0808">Transferase</keyword>
<name>A0A1H5EDY5_9MICO</name>
<keyword evidence="2 4" id="KW-0418">Kinase</keyword>
<dbReference type="InterPro" id="IPR002139">
    <property type="entry name" value="Ribo/fructo_kinase"/>
</dbReference>
<dbReference type="Pfam" id="PF00294">
    <property type="entry name" value="PfkB"/>
    <property type="match status" value="1"/>
</dbReference>
<dbReference type="PRINTS" id="PR00990">
    <property type="entry name" value="RIBOKINASE"/>
</dbReference>
<dbReference type="Proteomes" id="UP000199220">
    <property type="component" value="Unassembled WGS sequence"/>
</dbReference>
<evidence type="ECO:0000256" key="1">
    <source>
        <dbReference type="ARBA" id="ARBA00022679"/>
    </source>
</evidence>
<dbReference type="EMBL" id="FNTX01000001">
    <property type="protein sequence ID" value="SED89309.1"/>
    <property type="molecule type" value="Genomic_DNA"/>
</dbReference>
<dbReference type="InterPro" id="IPR052562">
    <property type="entry name" value="Ketohexokinase-related"/>
</dbReference>
<protein>
    <submittedName>
        <fullName evidence="4">Sugar or nucleoside kinase, ribokinase family</fullName>
    </submittedName>
</protein>
<dbReference type="InterPro" id="IPR011611">
    <property type="entry name" value="PfkB_dom"/>
</dbReference>
<dbReference type="PANTHER" id="PTHR42774:SF3">
    <property type="entry name" value="KETOHEXOKINASE"/>
    <property type="match status" value="1"/>
</dbReference>
<organism evidence="4 5">
    <name type="scientific">Ruania alba</name>
    <dbReference type="NCBI Taxonomy" id="648782"/>
    <lineage>
        <taxon>Bacteria</taxon>
        <taxon>Bacillati</taxon>
        <taxon>Actinomycetota</taxon>
        <taxon>Actinomycetes</taxon>
        <taxon>Micrococcales</taxon>
        <taxon>Ruaniaceae</taxon>
        <taxon>Ruania</taxon>
    </lineage>
</organism>
<gene>
    <name evidence="4" type="ORF">SAMN04488554_0986</name>
</gene>
<dbReference type="PANTHER" id="PTHR42774">
    <property type="entry name" value="PHOSPHOTRANSFERASE SYSTEM TRANSPORT PROTEIN"/>
    <property type="match status" value="1"/>
</dbReference>
<dbReference type="GO" id="GO:0016301">
    <property type="term" value="F:kinase activity"/>
    <property type="evidence" value="ECO:0007669"/>
    <property type="project" value="UniProtKB-KW"/>
</dbReference>
<dbReference type="RefSeq" id="WP_245708670.1">
    <property type="nucleotide sequence ID" value="NZ_FNTX01000001.1"/>
</dbReference>
<dbReference type="Gene3D" id="3.40.1190.20">
    <property type="match status" value="1"/>
</dbReference>
<reference evidence="5" key="1">
    <citation type="submission" date="2016-10" db="EMBL/GenBank/DDBJ databases">
        <authorList>
            <person name="Varghese N."/>
            <person name="Submissions S."/>
        </authorList>
    </citation>
    <scope>NUCLEOTIDE SEQUENCE [LARGE SCALE GENOMIC DNA]</scope>
    <source>
        <strain evidence="5">DSM 21368</strain>
    </source>
</reference>
<sequence>MFTERNVMQDGSGRVVCCGLTTLDVTQVVDRLPGPNEKIVATEARLAVGGPAANAALTAAALGAPTTLVTALGSGPLAELARAELSAGGVLVHDLAHVAAPPISTVLVTAGTGERAVASANLSRSSTPPPMSEPELEQVLDGARAVLVDGHLIEPSLALCAAGQRRGIPTLLDGGSHKLGLVDLLPHVNAALLSDDFTWPGESDPLAAVAARGPVLVAQSRGGAPIRVRTDEGTSEIPVPSVPAAEIVDTLGAGDVLHGAWAHAVADGASPIDAIAAGAEVASRSVRFPGALGWAGQNIR</sequence>
<accession>A0A1H5EDY5</accession>
<evidence type="ECO:0000259" key="3">
    <source>
        <dbReference type="Pfam" id="PF00294"/>
    </source>
</evidence>
<evidence type="ECO:0000313" key="4">
    <source>
        <dbReference type="EMBL" id="SED89309.1"/>
    </source>
</evidence>
<feature type="domain" description="Carbohydrate kinase PfkB" evidence="3">
    <location>
        <begin position="14"/>
        <end position="291"/>
    </location>
</feature>
<evidence type="ECO:0000256" key="2">
    <source>
        <dbReference type="ARBA" id="ARBA00022777"/>
    </source>
</evidence>
<proteinExistence type="predicted"/>
<evidence type="ECO:0000313" key="5">
    <source>
        <dbReference type="Proteomes" id="UP000199220"/>
    </source>
</evidence>
<dbReference type="InterPro" id="IPR029056">
    <property type="entry name" value="Ribokinase-like"/>
</dbReference>